<evidence type="ECO:0000313" key="3">
    <source>
        <dbReference type="Proteomes" id="UP000039865"/>
    </source>
</evidence>
<name>A0A078BCU4_STYLE</name>
<keyword evidence="1" id="KW-0732">Signal</keyword>
<sequence length="399" mass="44391">MKLSILKLQALRLLKLLGRQLSFAVADQAIYINEDPVKRLSLPTISYPTVSISCGAIIQTVTDDQNNILDPAIFTYYQSNNSITIFTKDKTMMAVSPITVKVENHLQDYTAIMLSYSFIVTLQIDCQFDYLTSSADISINYIVHDQQLLQLSNYIQSYLSPHCGTISTYTCQNEISLSDCQNNDLTIFNSITGAFRIQTYNINQVGTHQFLITGQLNSKQASQRVIITVTKDCRCAVITKSALPTLSFDINNGTKNYIAEIPWTNDMIALCPMTYKLIDSATNLAPINTVFNIIDNNQIQISVSSSIIPKQYSIIVTGFAHASVSSSETLSITITNLCPTSQITTQPIQDQEYITSDPIKSIQFDSWISSISYCTQLTYTVTFNGSSTTPNFIAFNQVT</sequence>
<proteinExistence type="predicted"/>
<keyword evidence="3" id="KW-1185">Reference proteome</keyword>
<dbReference type="InParanoid" id="A0A078BCU4"/>
<evidence type="ECO:0000256" key="1">
    <source>
        <dbReference type="SAM" id="SignalP"/>
    </source>
</evidence>
<feature type="signal peptide" evidence="1">
    <location>
        <begin position="1"/>
        <end position="26"/>
    </location>
</feature>
<reference evidence="2 3" key="1">
    <citation type="submission" date="2014-06" db="EMBL/GenBank/DDBJ databases">
        <authorList>
            <person name="Swart Estienne"/>
        </authorList>
    </citation>
    <scope>NUCLEOTIDE SEQUENCE [LARGE SCALE GENOMIC DNA]</scope>
    <source>
        <strain evidence="2 3">130c</strain>
    </source>
</reference>
<gene>
    <name evidence="2" type="primary">Contig282.g325</name>
    <name evidence="2" type="ORF">STYLEM_20191</name>
</gene>
<accession>A0A078BCU4</accession>
<organism evidence="2 3">
    <name type="scientific">Stylonychia lemnae</name>
    <name type="common">Ciliate</name>
    <dbReference type="NCBI Taxonomy" id="5949"/>
    <lineage>
        <taxon>Eukaryota</taxon>
        <taxon>Sar</taxon>
        <taxon>Alveolata</taxon>
        <taxon>Ciliophora</taxon>
        <taxon>Intramacronucleata</taxon>
        <taxon>Spirotrichea</taxon>
        <taxon>Stichotrichia</taxon>
        <taxon>Sporadotrichida</taxon>
        <taxon>Oxytrichidae</taxon>
        <taxon>Stylonychinae</taxon>
        <taxon>Stylonychia</taxon>
    </lineage>
</organism>
<dbReference type="Proteomes" id="UP000039865">
    <property type="component" value="Unassembled WGS sequence"/>
</dbReference>
<dbReference type="AlphaFoldDB" id="A0A078BCU4"/>
<protein>
    <submittedName>
        <fullName evidence="2">Uncharacterized protein</fullName>
    </submittedName>
</protein>
<evidence type="ECO:0000313" key="2">
    <source>
        <dbReference type="EMBL" id="CDW91042.1"/>
    </source>
</evidence>
<feature type="chain" id="PRO_5001729950" evidence="1">
    <location>
        <begin position="27"/>
        <end position="399"/>
    </location>
</feature>
<dbReference type="EMBL" id="CCKQ01019035">
    <property type="protein sequence ID" value="CDW91042.1"/>
    <property type="molecule type" value="Genomic_DNA"/>
</dbReference>